<feature type="signal peptide" evidence="1">
    <location>
        <begin position="1"/>
        <end position="18"/>
    </location>
</feature>
<proteinExistence type="predicted"/>
<evidence type="ECO:0000313" key="3">
    <source>
        <dbReference type="EMBL" id="KAJ8980364.1"/>
    </source>
</evidence>
<reference evidence="3" key="1">
    <citation type="journal article" date="2023" name="Insect Mol. Biol.">
        <title>Genome sequencing provides insights into the evolution of gene families encoding plant cell wall-degrading enzymes in longhorned beetles.</title>
        <authorList>
            <person name="Shin N.R."/>
            <person name="Okamura Y."/>
            <person name="Kirsch R."/>
            <person name="Pauchet Y."/>
        </authorList>
    </citation>
    <scope>NUCLEOTIDE SEQUENCE</scope>
    <source>
        <strain evidence="3">MMC_N1</strain>
    </source>
</reference>
<dbReference type="SUPFAM" id="SSF54373">
    <property type="entry name" value="FAD-linked reductases, C-terminal domain"/>
    <property type="match status" value="1"/>
</dbReference>
<feature type="domain" description="Amine oxidase" evidence="2">
    <location>
        <begin position="33"/>
        <end position="495"/>
    </location>
</feature>
<comment type="caution">
    <text evidence="3">The sequence shown here is derived from an EMBL/GenBank/DDBJ whole genome shotgun (WGS) entry which is preliminary data.</text>
</comment>
<protein>
    <recommendedName>
        <fullName evidence="2">Amine oxidase domain-containing protein</fullName>
    </recommendedName>
</protein>
<name>A0ABQ9JS11_9CUCU</name>
<dbReference type="EMBL" id="JAPWTJ010000264">
    <property type="protein sequence ID" value="KAJ8980364.1"/>
    <property type="molecule type" value="Genomic_DNA"/>
</dbReference>
<evidence type="ECO:0000313" key="4">
    <source>
        <dbReference type="Proteomes" id="UP001162164"/>
    </source>
</evidence>
<dbReference type="PANTHER" id="PTHR10742:SF398">
    <property type="entry name" value="AMINE OXIDASE DOMAIN-CONTAINING PROTEIN-RELATED"/>
    <property type="match status" value="1"/>
</dbReference>
<keyword evidence="1" id="KW-0732">Signal</keyword>
<dbReference type="Pfam" id="PF01593">
    <property type="entry name" value="Amino_oxidase"/>
    <property type="match status" value="1"/>
</dbReference>
<accession>A0ABQ9JS11</accession>
<sequence length="501" mass="57074">MFTKLVVLCLSLTWPVSCSEKNPRILIIGAGASGIAAATRLWKANFTDLTILEAENRIGGRVNSVKFGDAYVDLGGEWCHGEKGNIVYSMVKNLNALRHSDLKSRLVYSNGSYIDDEIYRNLINFSESVDASVPNPEKEERCGNFSSIGECVDQEFNSTFHRIYRNDPDKLRVSLEAKEWLEHYMVGYDSPSSLSELSRGSDYRRCEGDFALNWNGRGYRTVLDVMMQKYPDPSQELPIDDHILLNREVSRISWNDSDSRTVTVQTSDNSSFEVDHVIFTSSLGVLKHHHVKMFNPSLPEEKVSTIRKAGFGAILKIILHFNETWWNPEEMVGLVWSTKDRNNIKRELGTGPEKDGRSWLTTMTELFTADNNPRVLVLFFSGSMVPDIERTDDQVLINGLMYMFRKFLGKHYNIVQPDQMIKSAWYSNPHFHGTYSYDSIDGNSKEYKFPDRLAAPLTRDGIPVVQFAGEATHPHYFSTVHGAIETGYREADRLIKLYAKE</sequence>
<dbReference type="SUPFAM" id="SSF51905">
    <property type="entry name" value="FAD/NAD(P)-binding domain"/>
    <property type="match status" value="1"/>
</dbReference>
<keyword evidence="4" id="KW-1185">Reference proteome</keyword>
<gene>
    <name evidence="3" type="ORF">NQ317_019005</name>
</gene>
<evidence type="ECO:0000256" key="1">
    <source>
        <dbReference type="SAM" id="SignalP"/>
    </source>
</evidence>
<dbReference type="InterPro" id="IPR002937">
    <property type="entry name" value="Amino_oxidase"/>
</dbReference>
<organism evidence="3 4">
    <name type="scientific">Molorchus minor</name>
    <dbReference type="NCBI Taxonomy" id="1323400"/>
    <lineage>
        <taxon>Eukaryota</taxon>
        <taxon>Metazoa</taxon>
        <taxon>Ecdysozoa</taxon>
        <taxon>Arthropoda</taxon>
        <taxon>Hexapoda</taxon>
        <taxon>Insecta</taxon>
        <taxon>Pterygota</taxon>
        <taxon>Neoptera</taxon>
        <taxon>Endopterygota</taxon>
        <taxon>Coleoptera</taxon>
        <taxon>Polyphaga</taxon>
        <taxon>Cucujiformia</taxon>
        <taxon>Chrysomeloidea</taxon>
        <taxon>Cerambycidae</taxon>
        <taxon>Lamiinae</taxon>
        <taxon>Monochamini</taxon>
        <taxon>Molorchus</taxon>
    </lineage>
</organism>
<dbReference type="Proteomes" id="UP001162164">
    <property type="component" value="Unassembled WGS sequence"/>
</dbReference>
<dbReference type="InterPro" id="IPR050281">
    <property type="entry name" value="Flavin_monoamine_oxidase"/>
</dbReference>
<dbReference type="Gene3D" id="3.50.50.60">
    <property type="entry name" value="FAD/NAD(P)-binding domain"/>
    <property type="match status" value="1"/>
</dbReference>
<feature type="chain" id="PRO_5045358455" description="Amine oxidase domain-containing protein" evidence="1">
    <location>
        <begin position="19"/>
        <end position="501"/>
    </location>
</feature>
<dbReference type="PANTHER" id="PTHR10742">
    <property type="entry name" value="FLAVIN MONOAMINE OXIDASE"/>
    <property type="match status" value="1"/>
</dbReference>
<dbReference type="InterPro" id="IPR036188">
    <property type="entry name" value="FAD/NAD-bd_sf"/>
</dbReference>
<evidence type="ECO:0000259" key="2">
    <source>
        <dbReference type="Pfam" id="PF01593"/>
    </source>
</evidence>
<dbReference type="Gene3D" id="3.90.660.10">
    <property type="match status" value="1"/>
</dbReference>